<evidence type="ECO:0000256" key="1">
    <source>
        <dbReference type="ARBA" id="ARBA00022603"/>
    </source>
</evidence>
<dbReference type="EC" id="2.1.1.220" evidence="5"/>
<feature type="binding site" evidence="6">
    <location>
        <position position="125"/>
    </location>
    <ligand>
        <name>S-adenosyl-L-methionine</name>
        <dbReference type="ChEBI" id="CHEBI:59789"/>
    </ligand>
</feature>
<dbReference type="OrthoDB" id="9781391at2"/>
<dbReference type="GO" id="GO:0030488">
    <property type="term" value="P:tRNA methylation"/>
    <property type="evidence" value="ECO:0007669"/>
    <property type="project" value="InterPro"/>
</dbReference>
<dbReference type="RefSeq" id="WP_119315753.1">
    <property type="nucleotide sequence ID" value="NZ_QXDL01000131.1"/>
</dbReference>
<dbReference type="PIRSF" id="PIRSF017269">
    <property type="entry name" value="GCD14"/>
    <property type="match status" value="1"/>
</dbReference>
<keyword evidence="3 5" id="KW-0949">S-adenosyl-L-methionine</keyword>
<reference evidence="8 9" key="1">
    <citation type="submission" date="2018-08" db="EMBL/GenBank/DDBJ databases">
        <title>Meiothermus terrae DSM 26712 genome sequencing project.</title>
        <authorList>
            <person name="Da Costa M.S."/>
            <person name="Albuquerque L."/>
            <person name="Raposo P."/>
            <person name="Froufe H.J.C."/>
            <person name="Barroso C.S."/>
            <person name="Egas C."/>
        </authorList>
    </citation>
    <scope>NUCLEOTIDE SEQUENCE [LARGE SCALE GENOMIC DNA]</scope>
    <source>
        <strain evidence="8 9">DSM 26712</strain>
    </source>
</reference>
<evidence type="ECO:0000259" key="7">
    <source>
        <dbReference type="Pfam" id="PF08704"/>
    </source>
</evidence>
<comment type="catalytic activity">
    <reaction evidence="5">
        <text>adenosine(58) in tRNA + S-adenosyl-L-methionine = N(1)-methyladenosine(58) in tRNA + S-adenosyl-L-homocysteine + H(+)</text>
        <dbReference type="Rhea" id="RHEA:43152"/>
        <dbReference type="Rhea" id="RHEA-COMP:10365"/>
        <dbReference type="Rhea" id="RHEA-COMP:10366"/>
        <dbReference type="ChEBI" id="CHEBI:15378"/>
        <dbReference type="ChEBI" id="CHEBI:57856"/>
        <dbReference type="ChEBI" id="CHEBI:59789"/>
        <dbReference type="ChEBI" id="CHEBI:74411"/>
        <dbReference type="ChEBI" id="CHEBI:74491"/>
        <dbReference type="EC" id="2.1.1.220"/>
    </reaction>
</comment>
<dbReference type="PANTHER" id="PTHR12133">
    <property type="entry name" value="TRNA (ADENINE(58)-N(1))-METHYLTRANSFERASE"/>
    <property type="match status" value="1"/>
</dbReference>
<dbReference type="InterPro" id="IPR049470">
    <property type="entry name" value="TRM61_C"/>
</dbReference>
<dbReference type="Pfam" id="PF08704">
    <property type="entry name" value="GCD14"/>
    <property type="match status" value="1"/>
</dbReference>
<name>A0A399EGI3_9DEIN</name>
<evidence type="ECO:0000313" key="8">
    <source>
        <dbReference type="EMBL" id="RIH82190.1"/>
    </source>
</evidence>
<dbReference type="PANTHER" id="PTHR12133:SF1">
    <property type="entry name" value="TRNA (ADENINE(58)-N(1))-METHYLTRANSFERASE, MITOCHONDRIAL"/>
    <property type="match status" value="1"/>
</dbReference>
<feature type="domain" description="tRNA (adenine(58)-N(1))-methyltransferase catalytic subunit TRM61 C-terminal" evidence="7">
    <location>
        <begin position="59"/>
        <end position="231"/>
    </location>
</feature>
<protein>
    <recommendedName>
        <fullName evidence="5">tRNA (adenine(58)-N(1))-methyltransferase TrmI</fullName>
        <ecNumber evidence="5">2.1.1.220</ecNumber>
    </recommendedName>
</protein>
<comment type="caution">
    <text evidence="8">The sequence shown here is derived from an EMBL/GenBank/DDBJ whole genome shotgun (WGS) entry which is preliminary data.</text>
</comment>
<evidence type="ECO:0000256" key="6">
    <source>
        <dbReference type="PIRSR" id="PIRSR017269-1"/>
    </source>
</evidence>
<comment type="similarity">
    <text evidence="5">Belongs to the class I-like SAM-binding methyltransferase superfamily. TRM61 family.</text>
</comment>
<gene>
    <name evidence="8" type="primary">trmI</name>
    <name evidence="8" type="ORF">Mterra_02763</name>
</gene>
<keyword evidence="4 5" id="KW-0819">tRNA processing</keyword>
<feature type="binding site" evidence="6">
    <location>
        <position position="153"/>
    </location>
    <ligand>
        <name>S-adenosyl-L-methionine</name>
        <dbReference type="ChEBI" id="CHEBI:59789"/>
    </ligand>
</feature>
<evidence type="ECO:0000313" key="9">
    <source>
        <dbReference type="Proteomes" id="UP000265715"/>
    </source>
</evidence>
<dbReference type="Gene3D" id="3.40.50.150">
    <property type="entry name" value="Vaccinia Virus protein VP39"/>
    <property type="match status" value="1"/>
</dbReference>
<dbReference type="EMBL" id="QXDL01000131">
    <property type="protein sequence ID" value="RIH82190.1"/>
    <property type="molecule type" value="Genomic_DNA"/>
</dbReference>
<feature type="binding site" evidence="6">
    <location>
        <begin position="104"/>
        <end position="107"/>
    </location>
    <ligand>
        <name>S-adenosyl-L-methionine</name>
        <dbReference type="ChEBI" id="CHEBI:59789"/>
    </ligand>
</feature>
<keyword evidence="1 5" id="KW-0489">Methyltransferase</keyword>
<dbReference type="Pfam" id="PF14801">
    <property type="entry name" value="TrmI-like_N"/>
    <property type="match status" value="1"/>
</dbReference>
<proteinExistence type="inferred from homology"/>
<dbReference type="PROSITE" id="PS51620">
    <property type="entry name" value="SAM_TRM61"/>
    <property type="match status" value="1"/>
</dbReference>
<dbReference type="Proteomes" id="UP000265715">
    <property type="component" value="Unassembled WGS sequence"/>
</dbReference>
<comment type="subunit">
    <text evidence="5">Homotetramer composed of a dimer of dimers.</text>
</comment>
<evidence type="ECO:0000256" key="3">
    <source>
        <dbReference type="ARBA" id="ARBA00022691"/>
    </source>
</evidence>
<evidence type="ECO:0000256" key="2">
    <source>
        <dbReference type="ARBA" id="ARBA00022679"/>
    </source>
</evidence>
<dbReference type="InterPro" id="IPR029063">
    <property type="entry name" value="SAM-dependent_MTases_sf"/>
</dbReference>
<dbReference type="SUPFAM" id="SSF53335">
    <property type="entry name" value="S-adenosyl-L-methionine-dependent methyltransferases"/>
    <property type="match status" value="1"/>
</dbReference>
<feature type="binding site" evidence="6">
    <location>
        <position position="170"/>
    </location>
    <ligand>
        <name>S-adenosyl-L-methionine</name>
        <dbReference type="ChEBI" id="CHEBI:59789"/>
    </ligand>
</feature>
<organism evidence="8 9">
    <name type="scientific">Calidithermus terrae</name>
    <dbReference type="NCBI Taxonomy" id="1408545"/>
    <lineage>
        <taxon>Bacteria</taxon>
        <taxon>Thermotogati</taxon>
        <taxon>Deinococcota</taxon>
        <taxon>Deinococci</taxon>
        <taxon>Thermales</taxon>
        <taxon>Thermaceae</taxon>
        <taxon>Calidithermus</taxon>
    </lineage>
</organism>
<dbReference type="AlphaFoldDB" id="A0A399EGI3"/>
<dbReference type="InterPro" id="IPR014816">
    <property type="entry name" value="tRNA_MeTrfase_Gcd14"/>
</dbReference>
<feature type="binding site" evidence="6">
    <location>
        <position position="130"/>
    </location>
    <ligand>
        <name>S-adenosyl-L-methionine</name>
        <dbReference type="ChEBI" id="CHEBI:59789"/>
    </ligand>
</feature>
<keyword evidence="2 5" id="KW-0808">Transferase</keyword>
<dbReference type="GO" id="GO:0031515">
    <property type="term" value="C:tRNA (m1A) methyltransferase complex"/>
    <property type="evidence" value="ECO:0007669"/>
    <property type="project" value="UniProtKB-UniRule"/>
</dbReference>
<accession>A0A399EGI3</accession>
<keyword evidence="9" id="KW-1185">Reference proteome</keyword>
<sequence>MNYGEWVLLQDRRGRNYLFRLKEGGSFDTQRGSVRHEQVLGAGYGRTVATPQGEPFTVHKPTLEDYVLHMPREATPTYPKDAATIAFLLDLAPGMRVLEAGSGSGGLTLFLARAVGPGGEVWSYESRERHQQKARRNLQAFEDWHNVTWVLGDLAELEPPAEPFDGVALDLMEPWVVLPALTPALKPDRFLVCYLPNLTQVVTLLEHLKAQALPYLHERTLEVIHREWDVRPPIAHPKFQQVGHTAFLVQLRRLAGSGKP</sequence>
<evidence type="ECO:0000256" key="5">
    <source>
        <dbReference type="PIRNR" id="PIRNR017269"/>
    </source>
</evidence>
<comment type="function">
    <text evidence="5">Catalyzes the S-adenosyl-L-methionine-dependent formation of N(1)-methyladenine at position 58 (m1A58) in tRNA.</text>
</comment>
<evidence type="ECO:0000256" key="4">
    <source>
        <dbReference type="ARBA" id="ARBA00022694"/>
    </source>
</evidence>
<dbReference type="GO" id="GO:0160107">
    <property type="term" value="F:tRNA (adenine(58)-N1)-methyltransferase activity"/>
    <property type="evidence" value="ECO:0007669"/>
    <property type="project" value="UniProtKB-EC"/>
</dbReference>
<dbReference type="CDD" id="cd02440">
    <property type="entry name" value="AdoMet_MTases"/>
    <property type="match status" value="1"/>
</dbReference>